<accession>A0A2W1NU17</accession>
<dbReference type="NCBIfam" id="NF033205">
    <property type="entry name" value="IPExxxVDY"/>
    <property type="match status" value="1"/>
</dbReference>
<proteinExistence type="predicted"/>
<protein>
    <submittedName>
        <fullName evidence="1">IPExxxVDY family protein</fullName>
    </submittedName>
</protein>
<sequence length="139" mass="16847">MAKHKLFLEEEYNFDLIGICCSHSDYRLCWAMNSALEINLSKSDDYYLKNKKDGEYYFSFYEYTDEETFQSYYLLKNLSFDNYKRLIPEQDQIDYFLIIKDNYDLILNDFLTRLKKIDCILTAFNYDPEQLKSKANLLF</sequence>
<evidence type="ECO:0000313" key="1">
    <source>
        <dbReference type="EMBL" id="PZE18258.1"/>
    </source>
</evidence>
<comment type="caution">
    <text evidence="1">The sequence shown here is derived from an EMBL/GenBank/DDBJ whole genome shotgun (WGS) entry which is preliminary data.</text>
</comment>
<reference evidence="1 2" key="1">
    <citation type="submission" date="2018-06" db="EMBL/GenBank/DDBJ databases">
        <title>The draft genome sequence of Crocinitomix sp. SM1701.</title>
        <authorList>
            <person name="Zhang X."/>
        </authorList>
    </citation>
    <scope>NUCLEOTIDE SEQUENCE [LARGE SCALE GENOMIC DNA]</scope>
    <source>
        <strain evidence="1 2">SM1701</strain>
    </source>
</reference>
<dbReference type="AlphaFoldDB" id="A0A2W1NU17"/>
<dbReference type="InterPro" id="IPR047690">
    <property type="entry name" value="IPExxxVDY_fam"/>
</dbReference>
<gene>
    <name evidence="1" type="ORF">DNU06_00030</name>
</gene>
<organism evidence="1 2">
    <name type="scientific">Putridiphycobacter roseus</name>
    <dbReference type="NCBI Taxonomy" id="2219161"/>
    <lineage>
        <taxon>Bacteria</taxon>
        <taxon>Pseudomonadati</taxon>
        <taxon>Bacteroidota</taxon>
        <taxon>Flavobacteriia</taxon>
        <taxon>Flavobacteriales</taxon>
        <taxon>Crocinitomicaceae</taxon>
        <taxon>Putridiphycobacter</taxon>
    </lineage>
</organism>
<evidence type="ECO:0000313" key="2">
    <source>
        <dbReference type="Proteomes" id="UP000249248"/>
    </source>
</evidence>
<dbReference type="EMBL" id="QKSB01000001">
    <property type="protein sequence ID" value="PZE18258.1"/>
    <property type="molecule type" value="Genomic_DNA"/>
</dbReference>
<dbReference type="Proteomes" id="UP000249248">
    <property type="component" value="Unassembled WGS sequence"/>
</dbReference>
<dbReference type="OrthoDB" id="676614at2"/>
<name>A0A2W1NU17_9FLAO</name>
<dbReference type="RefSeq" id="WP_111061159.1">
    <property type="nucleotide sequence ID" value="NZ_JBHUCU010000007.1"/>
</dbReference>
<keyword evidence="2" id="KW-1185">Reference proteome</keyword>